<proteinExistence type="predicted"/>
<keyword evidence="11" id="KW-1185">Reference proteome</keyword>
<protein>
    <submittedName>
        <fullName evidence="10">Cellulose synthase catalytic subunit</fullName>
    </submittedName>
</protein>
<keyword evidence="6 8" id="KW-0472">Membrane</keyword>
<feature type="transmembrane region" description="Helical" evidence="8">
    <location>
        <begin position="34"/>
        <end position="54"/>
    </location>
</feature>
<reference evidence="10" key="1">
    <citation type="journal article" date="2018" name="Int. J. Syst. Evol. Microbiol.">
        <title>Jatrophihabitans telluris sp. nov., isolated from sediment soil of lava forest wetlands and the emended description of the genus Jatrophihabitans.</title>
        <authorList>
            <person name="Lee K.C."/>
            <person name="Suh M.K."/>
            <person name="Eom M.K."/>
            <person name="Kim K.K."/>
            <person name="Kim J.S."/>
            <person name="Kim D.S."/>
            <person name="Ko S.H."/>
            <person name="Shin Y.K."/>
            <person name="Lee J.S."/>
        </authorList>
    </citation>
    <scope>NUCLEOTIDE SEQUENCE</scope>
    <source>
        <strain evidence="10">N237</strain>
    </source>
</reference>
<feature type="domain" description="Glycosyltransferase 2-like" evidence="9">
    <location>
        <begin position="188"/>
        <end position="392"/>
    </location>
</feature>
<evidence type="ECO:0000256" key="4">
    <source>
        <dbReference type="ARBA" id="ARBA00022692"/>
    </source>
</evidence>
<evidence type="ECO:0000256" key="3">
    <source>
        <dbReference type="ARBA" id="ARBA00022679"/>
    </source>
</evidence>
<evidence type="ECO:0000313" key="11">
    <source>
        <dbReference type="Proteomes" id="UP001056336"/>
    </source>
</evidence>
<dbReference type="EMBL" id="CP097332">
    <property type="protein sequence ID" value="UQX90266.1"/>
    <property type="molecule type" value="Genomic_DNA"/>
</dbReference>
<reference evidence="10" key="2">
    <citation type="submission" date="2022-05" db="EMBL/GenBank/DDBJ databases">
        <authorList>
            <person name="Kim J.-S."/>
            <person name="Lee K."/>
            <person name="Suh M."/>
            <person name="Eom M."/>
            <person name="Kim J.-S."/>
            <person name="Kim D.-S."/>
            <person name="Ko S.-H."/>
            <person name="Shin Y."/>
            <person name="Lee J.-S."/>
        </authorList>
    </citation>
    <scope>NUCLEOTIDE SEQUENCE</scope>
    <source>
        <strain evidence="10">N237</strain>
    </source>
</reference>
<dbReference type="Pfam" id="PF13632">
    <property type="entry name" value="Glyco_trans_2_3"/>
    <property type="match status" value="1"/>
</dbReference>
<dbReference type="InterPro" id="IPR029044">
    <property type="entry name" value="Nucleotide-diphossugar_trans"/>
</dbReference>
<sequence length="567" mass="64062">MTLMSLRKSGPDLSLPSPPTDEEKYWYMGRQHRWLLLVQALALGLVVFSISRFALTRPALWFFLAPATLYTGTSVMSLLSSGRKKRTSRLDHELRVLEYDGTDAPTVDVFLPTAGEPLEVLDNTYRYVADLDWYTTVRVIVHDDAAREEVRELAQAYGFDYLVRPNRGELKKAGALKYMYERSSGDLICIFDADFVPRFDYLHETVPYFGDPTVGIVQTPQFFDTDRRMNWLQRCAGATQELFYRFIQPSRDRSKAAICVGTCAIYRRSALQQAGGFAQIGHSEDVHTGVKLMKAGFHLRYVPILVSKGLCPDSLLGFLNQQYRWCTGSMSLLADRSFHKNPIFSVRQRLCFWSGFMYYISTAVNIFVAPLPGLIMLFFFPQHIFPHNTVWLLGAIALWYFILPTMMKSNWRLDVLRVQQLYSFAHAVAIVHILTGRTKEWVATGTANTKKTPLALTISRVMRVTVFITQALLWTAITRATLEYGIGHTWAMLCFALVSAYLQIPMLFMRASARPAKAKKAAGTERGDAVRVPTVAAYRPPRRVSAPRPVSVSVAASTAADPALARR</sequence>
<dbReference type="CDD" id="cd06421">
    <property type="entry name" value="CESA_CelA_like"/>
    <property type="match status" value="1"/>
</dbReference>
<dbReference type="SUPFAM" id="SSF53448">
    <property type="entry name" value="Nucleotide-diphospho-sugar transferases"/>
    <property type="match status" value="1"/>
</dbReference>
<feature type="transmembrane region" description="Helical" evidence="8">
    <location>
        <begin position="60"/>
        <end position="79"/>
    </location>
</feature>
<organism evidence="10 11">
    <name type="scientific">Jatrophihabitans telluris</name>
    <dbReference type="NCBI Taxonomy" id="2038343"/>
    <lineage>
        <taxon>Bacteria</taxon>
        <taxon>Bacillati</taxon>
        <taxon>Actinomycetota</taxon>
        <taxon>Actinomycetes</taxon>
        <taxon>Jatrophihabitantales</taxon>
        <taxon>Jatrophihabitantaceae</taxon>
        <taxon>Jatrophihabitans</taxon>
    </lineage>
</organism>
<keyword evidence="3" id="KW-0808">Transferase</keyword>
<evidence type="ECO:0000313" key="10">
    <source>
        <dbReference type="EMBL" id="UQX90266.1"/>
    </source>
</evidence>
<feature type="region of interest" description="Disordered" evidence="7">
    <location>
        <begin position="540"/>
        <end position="567"/>
    </location>
</feature>
<dbReference type="Proteomes" id="UP001056336">
    <property type="component" value="Chromosome"/>
</dbReference>
<dbReference type="InterPro" id="IPR001173">
    <property type="entry name" value="Glyco_trans_2-like"/>
</dbReference>
<keyword evidence="5 8" id="KW-1133">Transmembrane helix</keyword>
<evidence type="ECO:0000256" key="8">
    <source>
        <dbReference type="SAM" id="Phobius"/>
    </source>
</evidence>
<dbReference type="PANTHER" id="PTHR43867:SF2">
    <property type="entry name" value="CELLULOSE SYNTHASE CATALYTIC SUBUNIT A [UDP-FORMING]"/>
    <property type="match status" value="1"/>
</dbReference>
<evidence type="ECO:0000256" key="2">
    <source>
        <dbReference type="ARBA" id="ARBA00022676"/>
    </source>
</evidence>
<name>A0ABY4R2X3_9ACTN</name>
<evidence type="ECO:0000256" key="6">
    <source>
        <dbReference type="ARBA" id="ARBA00023136"/>
    </source>
</evidence>
<dbReference type="InterPro" id="IPR050321">
    <property type="entry name" value="Glycosyltr_2/OpgH_subfam"/>
</dbReference>
<keyword evidence="2" id="KW-0328">Glycosyltransferase</keyword>
<accession>A0ABY4R2X3</accession>
<feature type="transmembrane region" description="Helical" evidence="8">
    <location>
        <begin position="460"/>
        <end position="477"/>
    </location>
</feature>
<evidence type="ECO:0000256" key="5">
    <source>
        <dbReference type="ARBA" id="ARBA00022989"/>
    </source>
</evidence>
<evidence type="ECO:0000259" key="9">
    <source>
        <dbReference type="Pfam" id="PF13632"/>
    </source>
</evidence>
<keyword evidence="4 8" id="KW-0812">Transmembrane</keyword>
<feature type="transmembrane region" description="Helical" evidence="8">
    <location>
        <begin position="489"/>
        <end position="509"/>
    </location>
</feature>
<comment type="subcellular location">
    <subcellularLocation>
        <location evidence="1">Membrane</location>
        <topology evidence="1">Multi-pass membrane protein</topology>
    </subcellularLocation>
</comment>
<feature type="transmembrane region" description="Helical" evidence="8">
    <location>
        <begin position="385"/>
        <end position="403"/>
    </location>
</feature>
<evidence type="ECO:0000256" key="7">
    <source>
        <dbReference type="SAM" id="MobiDB-lite"/>
    </source>
</evidence>
<evidence type="ECO:0000256" key="1">
    <source>
        <dbReference type="ARBA" id="ARBA00004141"/>
    </source>
</evidence>
<dbReference type="PANTHER" id="PTHR43867">
    <property type="entry name" value="CELLULOSE SYNTHASE CATALYTIC SUBUNIT A [UDP-FORMING]"/>
    <property type="match status" value="1"/>
</dbReference>
<feature type="transmembrane region" description="Helical" evidence="8">
    <location>
        <begin position="356"/>
        <end position="379"/>
    </location>
</feature>
<dbReference type="Gene3D" id="3.90.550.10">
    <property type="entry name" value="Spore Coat Polysaccharide Biosynthesis Protein SpsA, Chain A"/>
    <property type="match status" value="1"/>
</dbReference>
<dbReference type="RefSeq" id="WP_249774162.1">
    <property type="nucleotide sequence ID" value="NZ_CP097332.1"/>
</dbReference>
<gene>
    <name evidence="10" type="ORF">M6D93_09760</name>
</gene>